<dbReference type="STRING" id="1869.MB27_38065"/>
<proteinExistence type="predicted"/>
<dbReference type="Gene3D" id="2.60.40.1120">
    <property type="entry name" value="Carboxypeptidase-like, regulatory domain"/>
    <property type="match status" value="2"/>
</dbReference>
<protein>
    <submittedName>
        <fullName evidence="2">Uncharacterized protein</fullName>
    </submittedName>
</protein>
<dbReference type="EMBL" id="JRTT01000137">
    <property type="protein sequence ID" value="KHD72309.1"/>
    <property type="molecule type" value="Genomic_DNA"/>
</dbReference>
<reference evidence="2 3" key="1">
    <citation type="submission" date="2014-10" db="EMBL/GenBank/DDBJ databases">
        <title>Draft genome sequence of Actinoplanes utahensis NRRL 12052.</title>
        <authorList>
            <person name="Velasco-Bucheli B."/>
            <person name="del Cerro C."/>
            <person name="Hormigo D."/>
            <person name="Garcia J.L."/>
            <person name="Acebal C."/>
            <person name="Arroyo M."/>
            <person name="de la Mata I."/>
        </authorList>
    </citation>
    <scope>NUCLEOTIDE SEQUENCE [LARGE SCALE GENOMIC DNA]</scope>
    <source>
        <strain evidence="2 3">NRRL 12052</strain>
    </source>
</reference>
<gene>
    <name evidence="2" type="ORF">MB27_38065</name>
</gene>
<dbReference type="AlphaFoldDB" id="A0A0A6UDH1"/>
<dbReference type="Proteomes" id="UP000054537">
    <property type="component" value="Unassembled WGS sequence"/>
</dbReference>
<feature type="signal peptide" evidence="1">
    <location>
        <begin position="1"/>
        <end position="29"/>
    </location>
</feature>
<dbReference type="GO" id="GO:0030246">
    <property type="term" value="F:carbohydrate binding"/>
    <property type="evidence" value="ECO:0007669"/>
    <property type="project" value="InterPro"/>
</dbReference>
<accession>A0A0A6UDH1</accession>
<evidence type="ECO:0000313" key="2">
    <source>
        <dbReference type="EMBL" id="KHD72309.1"/>
    </source>
</evidence>
<comment type="caution">
    <text evidence="2">The sequence shown here is derived from an EMBL/GenBank/DDBJ whole genome shotgun (WGS) entry which is preliminary data.</text>
</comment>
<sequence length="586" mass="62061">MRRSLWARLGFAILSGVLTTTALTAPATAAETGVITGTLTDRSGRPVFFAVVSIESVDGSTRYGTGSGMGGDYRTEVQPGTYRVSFQWQALTQWAHQQVDVNQATTITVAAGETVQVDDQLVPTGILSGHLTRTDGTPLAREGVTLWRDDAVVTSTQADTVGFYRFLGVLPGEYRVQFGSEYIPGRFTVAADTTTTADGVLTPPQPEPPKTILVVKAVDSVTNAPVTDFCIQVDIMSAGQVCTDTDTVKATGTRAGQAVIRVWQRQNGSNLHLPKDGVTATLTADETTTVTVPMDLGGQVAFTATGPYELPVQVCYELQTLGRPELVGSGCKRGYSKGMLDQPVPAGTYTVFVRSAQQGFGHQWLGKSGGTGDQRNAAQITVKPGEIVEAPAIHLDEASSISGVVTDPSGKPLSGVGVDYSALPGFQGASPAARTDASGRYVIDDLGPYAWPLLFAPAAEYPYQWSGNTSNRFQATQIPIAETVSYDITLRKGSTLSGAIISGSWQVGLTAHNAITGDVVGVFYEFDPASNVTSYRIPLMGGQQVKLRWNMSPVIGTWHSGATDISTARKISIPRSGVKTLNLTVP</sequence>
<dbReference type="InterPro" id="IPR008969">
    <property type="entry name" value="CarboxyPept-like_regulatory"/>
</dbReference>
<dbReference type="eggNOG" id="COG4932">
    <property type="taxonomic scope" value="Bacteria"/>
</dbReference>
<dbReference type="Pfam" id="PF13620">
    <property type="entry name" value="CarboxypepD_reg"/>
    <property type="match status" value="1"/>
</dbReference>
<organism evidence="2 3">
    <name type="scientific">Actinoplanes utahensis</name>
    <dbReference type="NCBI Taxonomy" id="1869"/>
    <lineage>
        <taxon>Bacteria</taxon>
        <taxon>Bacillati</taxon>
        <taxon>Actinomycetota</taxon>
        <taxon>Actinomycetes</taxon>
        <taxon>Micromonosporales</taxon>
        <taxon>Micromonosporaceae</taxon>
        <taxon>Actinoplanes</taxon>
    </lineage>
</organism>
<keyword evidence="3" id="KW-1185">Reference proteome</keyword>
<name>A0A0A6UDH1_ACTUT</name>
<dbReference type="InterPro" id="IPR013784">
    <property type="entry name" value="Carb-bd-like_fold"/>
</dbReference>
<dbReference type="SUPFAM" id="SSF49464">
    <property type="entry name" value="Carboxypeptidase regulatory domain-like"/>
    <property type="match status" value="1"/>
</dbReference>
<dbReference type="SUPFAM" id="SSF49452">
    <property type="entry name" value="Starch-binding domain-like"/>
    <property type="match status" value="2"/>
</dbReference>
<keyword evidence="1" id="KW-0732">Signal</keyword>
<evidence type="ECO:0000256" key="1">
    <source>
        <dbReference type="SAM" id="SignalP"/>
    </source>
</evidence>
<feature type="chain" id="PRO_5002033758" evidence="1">
    <location>
        <begin position="30"/>
        <end position="586"/>
    </location>
</feature>
<evidence type="ECO:0000313" key="3">
    <source>
        <dbReference type="Proteomes" id="UP000054537"/>
    </source>
</evidence>